<organism evidence="1 2">
    <name type="scientific">Deinobacterium chartae</name>
    <dbReference type="NCBI Taxonomy" id="521158"/>
    <lineage>
        <taxon>Bacteria</taxon>
        <taxon>Thermotogati</taxon>
        <taxon>Deinococcota</taxon>
        <taxon>Deinococci</taxon>
        <taxon>Deinococcales</taxon>
        <taxon>Deinococcaceae</taxon>
        <taxon>Deinobacterium</taxon>
    </lineage>
</organism>
<dbReference type="Proteomes" id="UP000569951">
    <property type="component" value="Unassembled WGS sequence"/>
</dbReference>
<dbReference type="SUPFAM" id="SSF102588">
    <property type="entry name" value="LmbE-like"/>
    <property type="match status" value="1"/>
</dbReference>
<dbReference type="PANTHER" id="PTHR12993:SF11">
    <property type="entry name" value="N-ACETYLGLUCOSAMINYL-PHOSPHATIDYLINOSITOL DE-N-ACETYLASE"/>
    <property type="match status" value="1"/>
</dbReference>
<protein>
    <submittedName>
        <fullName evidence="1">N-acetyl-1-D-myo-inositol-2-amino-2-deoxy-alpha-D-glucopyranoside deacetylase</fullName>
        <ecNumber evidence="1">3.5.1.103</ecNumber>
    </submittedName>
</protein>
<dbReference type="PANTHER" id="PTHR12993">
    <property type="entry name" value="N-ACETYLGLUCOSAMINYL-PHOSPHATIDYLINOSITOL DE-N-ACETYLASE-RELATED"/>
    <property type="match status" value="1"/>
</dbReference>
<dbReference type="AlphaFoldDB" id="A0A841HY08"/>
<name>A0A841HY08_9DEIO</name>
<evidence type="ECO:0000313" key="2">
    <source>
        <dbReference type="Proteomes" id="UP000569951"/>
    </source>
</evidence>
<reference evidence="1 2" key="1">
    <citation type="submission" date="2020-08" db="EMBL/GenBank/DDBJ databases">
        <title>Genomic Encyclopedia of Type Strains, Phase IV (KMG-IV): sequencing the most valuable type-strain genomes for metagenomic binning, comparative biology and taxonomic classification.</title>
        <authorList>
            <person name="Goeker M."/>
        </authorList>
    </citation>
    <scope>NUCLEOTIDE SEQUENCE [LARGE SCALE GENOMIC DNA]</scope>
    <source>
        <strain evidence="1 2">DSM 21458</strain>
    </source>
</reference>
<gene>
    <name evidence="1" type="ORF">HNR42_001865</name>
</gene>
<dbReference type="Gene3D" id="3.40.50.10320">
    <property type="entry name" value="LmbE-like"/>
    <property type="match status" value="1"/>
</dbReference>
<evidence type="ECO:0000313" key="1">
    <source>
        <dbReference type="EMBL" id="MBB6098431.1"/>
    </source>
</evidence>
<dbReference type="InterPro" id="IPR024078">
    <property type="entry name" value="LmbE-like_dom_sf"/>
</dbReference>
<dbReference type="GO" id="GO:0035595">
    <property type="term" value="F:N-acetylglucosaminylinositol deacetylase activity"/>
    <property type="evidence" value="ECO:0007669"/>
    <property type="project" value="UniProtKB-EC"/>
</dbReference>
<comment type="caution">
    <text evidence="1">The sequence shown here is derived from an EMBL/GenBank/DDBJ whole genome shotgun (WGS) entry which is preliminary data.</text>
</comment>
<dbReference type="EC" id="3.5.1.103" evidence="1"/>
<dbReference type="InterPro" id="IPR003737">
    <property type="entry name" value="GlcNAc_PI_deacetylase-related"/>
</dbReference>
<proteinExistence type="predicted"/>
<keyword evidence="1" id="KW-0378">Hydrolase</keyword>
<keyword evidence="2" id="KW-1185">Reference proteome</keyword>
<dbReference type="RefSeq" id="WP_183986853.1">
    <property type="nucleotide sequence ID" value="NZ_JACHHG010000006.1"/>
</dbReference>
<dbReference type="Pfam" id="PF02585">
    <property type="entry name" value="PIG-L"/>
    <property type="match status" value="1"/>
</dbReference>
<accession>A0A841HY08</accession>
<dbReference type="EMBL" id="JACHHG010000006">
    <property type="protein sequence ID" value="MBB6098431.1"/>
    <property type="molecule type" value="Genomic_DNA"/>
</dbReference>
<sequence length="282" mass="30791">MKPDPIRNRPSLLAVFAHPDDEAFRCGGTLARYAAQGVRVTLACTTRGEAGKITDPALGEVEDIGILREAELRDACRHLGIDEPVFLGYRDSGRGERLRKDDPLASINADPIEMEARILEVIERVRPQVMLTFDPHGIYGHPDHLAVHRAATAAFHSAGRFPDPPRRLFYTAQTFEEMQRLQTEGGLGVLAGLEPPTYGVSEDTIAARIDVAEFAARKRAGLRAHRSQTGPLSTLGTMPEAATAPLYARETFSLGGSRGPIPNWPLEDFFEGLEFAHEAASA</sequence>